<evidence type="ECO:0000313" key="2">
    <source>
        <dbReference type="Proteomes" id="UP000323597"/>
    </source>
</evidence>
<gene>
    <name evidence="1" type="ORF">E1A91_D06G115400v1</name>
</gene>
<reference evidence="1 2" key="1">
    <citation type="submission" date="2019-07" db="EMBL/GenBank/DDBJ databases">
        <title>WGS assembly of Gossypium mustelinum.</title>
        <authorList>
            <person name="Chen Z.J."/>
            <person name="Sreedasyam A."/>
            <person name="Ando A."/>
            <person name="Song Q."/>
            <person name="De L."/>
            <person name="Hulse-Kemp A."/>
            <person name="Ding M."/>
            <person name="Ye W."/>
            <person name="Kirkbride R."/>
            <person name="Jenkins J."/>
            <person name="Plott C."/>
            <person name="Lovell J."/>
            <person name="Lin Y.-M."/>
            <person name="Vaughn R."/>
            <person name="Liu B."/>
            <person name="Li W."/>
            <person name="Simpson S."/>
            <person name="Scheffler B."/>
            <person name="Saski C."/>
            <person name="Grover C."/>
            <person name="Hu G."/>
            <person name="Conover J."/>
            <person name="Carlson J."/>
            <person name="Shu S."/>
            <person name="Boston L."/>
            <person name="Williams M."/>
            <person name="Peterson D."/>
            <person name="Mcgee K."/>
            <person name="Jones D."/>
            <person name="Wendel J."/>
            <person name="Stelly D."/>
            <person name="Grimwood J."/>
            <person name="Schmutz J."/>
        </authorList>
    </citation>
    <scope>NUCLEOTIDE SEQUENCE [LARGE SCALE GENOMIC DNA]</scope>
    <source>
        <strain evidence="1">1408120.09</strain>
    </source>
</reference>
<keyword evidence="2" id="KW-1185">Reference proteome</keyword>
<dbReference type="AlphaFoldDB" id="A0A5D2UJJ6"/>
<dbReference type="Proteomes" id="UP000323597">
    <property type="component" value="Chromosome D06"/>
</dbReference>
<accession>A0A5D2UJJ6</accession>
<protein>
    <submittedName>
        <fullName evidence="1">Uncharacterized protein</fullName>
    </submittedName>
</protein>
<dbReference type="EMBL" id="CM017654">
    <property type="protein sequence ID" value="TYI76995.1"/>
    <property type="molecule type" value="Genomic_DNA"/>
</dbReference>
<name>A0A5D2UJJ6_GOSMU</name>
<sequence length="58" mass="6875">MYDEDIFLSRKWMPEPQEAGTIHKNGFMLVVRFVRSFQQHPKNRSSAQTMLVKSLLYS</sequence>
<organism evidence="1 2">
    <name type="scientific">Gossypium mustelinum</name>
    <name type="common">Cotton</name>
    <name type="synonym">Gossypium caicoense</name>
    <dbReference type="NCBI Taxonomy" id="34275"/>
    <lineage>
        <taxon>Eukaryota</taxon>
        <taxon>Viridiplantae</taxon>
        <taxon>Streptophyta</taxon>
        <taxon>Embryophyta</taxon>
        <taxon>Tracheophyta</taxon>
        <taxon>Spermatophyta</taxon>
        <taxon>Magnoliopsida</taxon>
        <taxon>eudicotyledons</taxon>
        <taxon>Gunneridae</taxon>
        <taxon>Pentapetalae</taxon>
        <taxon>rosids</taxon>
        <taxon>malvids</taxon>
        <taxon>Malvales</taxon>
        <taxon>Malvaceae</taxon>
        <taxon>Malvoideae</taxon>
        <taxon>Gossypium</taxon>
    </lineage>
</organism>
<proteinExistence type="predicted"/>
<evidence type="ECO:0000313" key="1">
    <source>
        <dbReference type="EMBL" id="TYI76995.1"/>
    </source>
</evidence>